<keyword evidence="1" id="KW-0378">Hydrolase</keyword>
<dbReference type="InterPro" id="IPR015797">
    <property type="entry name" value="NUDIX_hydrolase-like_dom_sf"/>
</dbReference>
<dbReference type="PROSITE" id="PS51462">
    <property type="entry name" value="NUDIX"/>
    <property type="match status" value="1"/>
</dbReference>
<dbReference type="GO" id="GO:0016787">
    <property type="term" value="F:hydrolase activity"/>
    <property type="evidence" value="ECO:0007669"/>
    <property type="project" value="UniProtKB-KW"/>
</dbReference>
<name>A0A6V1RGZ5_HETAK</name>
<reference evidence="3" key="1">
    <citation type="submission" date="2021-01" db="EMBL/GenBank/DDBJ databases">
        <authorList>
            <person name="Corre E."/>
            <person name="Pelletier E."/>
            <person name="Niang G."/>
            <person name="Scheremetjew M."/>
            <person name="Finn R."/>
            <person name="Kale V."/>
            <person name="Holt S."/>
            <person name="Cochrane G."/>
            <person name="Meng A."/>
            <person name="Brown T."/>
            <person name="Cohen L."/>
        </authorList>
    </citation>
    <scope>NUCLEOTIDE SEQUENCE</scope>
    <source>
        <strain evidence="3">CCMP3107</strain>
    </source>
</reference>
<gene>
    <name evidence="3" type="ORF">HAKA00212_LOCUS13430</name>
</gene>
<dbReference type="PROSITE" id="PS00893">
    <property type="entry name" value="NUDIX_BOX"/>
    <property type="match status" value="1"/>
</dbReference>
<evidence type="ECO:0000313" key="3">
    <source>
        <dbReference type="EMBL" id="CAE0634690.1"/>
    </source>
</evidence>
<dbReference type="CDD" id="cd03424">
    <property type="entry name" value="NUDIX_ADPRase_Nudt5_UGPPase_Nudt14"/>
    <property type="match status" value="1"/>
</dbReference>
<dbReference type="EMBL" id="HBIU01029165">
    <property type="protein sequence ID" value="CAE0634690.1"/>
    <property type="molecule type" value="Transcribed_RNA"/>
</dbReference>
<protein>
    <recommendedName>
        <fullName evidence="2">Nudix hydrolase domain-containing protein</fullName>
    </recommendedName>
</protein>
<evidence type="ECO:0000259" key="2">
    <source>
        <dbReference type="PROSITE" id="PS51462"/>
    </source>
</evidence>
<organism evidence="3">
    <name type="scientific">Heterosigma akashiwo</name>
    <name type="common">Chromophytic alga</name>
    <name type="synonym">Heterosigma carterae</name>
    <dbReference type="NCBI Taxonomy" id="2829"/>
    <lineage>
        <taxon>Eukaryota</taxon>
        <taxon>Sar</taxon>
        <taxon>Stramenopiles</taxon>
        <taxon>Ochrophyta</taxon>
        <taxon>Raphidophyceae</taxon>
        <taxon>Chattonellales</taxon>
        <taxon>Chattonellaceae</taxon>
        <taxon>Heterosigma</taxon>
    </lineage>
</organism>
<dbReference type="InterPro" id="IPR020084">
    <property type="entry name" value="NUDIX_hydrolase_CS"/>
</dbReference>
<sequence>MSLQKKELAYLTAIFLFLILVLSLNLRSVPTPFHEEDGGVISRSSTKFKGKPWRTAQTIAAEQVVSTEFGACELHSVRTETGGIVTDWLWWDEYDQINVVVHLAASLSTQQQQSASDENEMVATTHSTTRQGDRKFVMFRQRKYGLEGETLATVGGLVDPGEDAASAASRELREELGLVAGRWVPLGAYRTSSNRGGGFLNAFLALDCDYAEGVTKDNFTPTNDLEKQQQVLMTQNEVEEALLNGEFKEVKWTATVSLALHWLDNNNIFL</sequence>
<dbReference type="AlphaFoldDB" id="A0A6V1RGZ5"/>
<feature type="domain" description="Nudix hydrolase" evidence="2">
    <location>
        <begin position="118"/>
        <end position="255"/>
    </location>
</feature>
<dbReference type="InterPro" id="IPR000086">
    <property type="entry name" value="NUDIX_hydrolase_dom"/>
</dbReference>
<dbReference type="Gene3D" id="3.90.79.10">
    <property type="entry name" value="Nucleoside Triphosphate Pyrophosphohydrolase"/>
    <property type="match status" value="1"/>
</dbReference>
<evidence type="ECO:0000256" key="1">
    <source>
        <dbReference type="ARBA" id="ARBA00022801"/>
    </source>
</evidence>
<accession>A0A6V1RGZ5</accession>
<dbReference type="SUPFAM" id="SSF55811">
    <property type="entry name" value="Nudix"/>
    <property type="match status" value="1"/>
</dbReference>
<dbReference type="Pfam" id="PF00293">
    <property type="entry name" value="NUDIX"/>
    <property type="match status" value="1"/>
</dbReference>
<proteinExistence type="predicted"/>